<evidence type="ECO:0000256" key="7">
    <source>
        <dbReference type="ARBA" id="ARBA00023010"/>
    </source>
</evidence>
<reference evidence="10" key="1">
    <citation type="journal article" date="2015" name="ISME J.">
        <title>Aquifer environment selects for microbial species cohorts in sediment and groundwater.</title>
        <authorList>
            <person name="Hug L.A."/>
            <person name="Thomas B.C."/>
            <person name="Brown C.T."/>
            <person name="Frischkorn K.R."/>
            <person name="Williams K.H."/>
            <person name="Tringe S.G."/>
            <person name="Banfield J.F."/>
        </authorList>
    </citation>
    <scope>NUCLEOTIDE SEQUENCE</scope>
</reference>
<dbReference type="InterPro" id="IPR038379">
    <property type="entry name" value="SecE_sf"/>
</dbReference>
<dbReference type="GO" id="GO:0043952">
    <property type="term" value="P:protein transport by the Sec complex"/>
    <property type="evidence" value="ECO:0007669"/>
    <property type="project" value="UniProtKB-UniRule"/>
</dbReference>
<dbReference type="AlphaFoldDB" id="A0A0H4T7P6"/>
<evidence type="ECO:0000256" key="5">
    <source>
        <dbReference type="ARBA" id="ARBA00022927"/>
    </source>
</evidence>
<dbReference type="GO" id="GO:0065002">
    <property type="term" value="P:intracellular protein transmembrane transport"/>
    <property type="evidence" value="ECO:0007669"/>
    <property type="project" value="UniProtKB-UniRule"/>
</dbReference>
<evidence type="ECO:0000256" key="3">
    <source>
        <dbReference type="ARBA" id="ARBA00022475"/>
    </source>
</evidence>
<keyword evidence="3 9" id="KW-1003">Cell membrane</keyword>
<evidence type="ECO:0000256" key="6">
    <source>
        <dbReference type="ARBA" id="ARBA00022989"/>
    </source>
</evidence>
<evidence type="ECO:0000256" key="1">
    <source>
        <dbReference type="ARBA" id="ARBA00004370"/>
    </source>
</evidence>
<keyword evidence="6 9" id="KW-1133">Transmembrane helix</keyword>
<accession>A0A0H4T7P6</accession>
<dbReference type="PANTHER" id="PTHR33910">
    <property type="entry name" value="PROTEIN TRANSLOCASE SUBUNIT SECE"/>
    <property type="match status" value="1"/>
</dbReference>
<keyword evidence="5 9" id="KW-0653">Protein transport</keyword>
<dbReference type="Pfam" id="PF00584">
    <property type="entry name" value="SecE"/>
    <property type="match status" value="1"/>
</dbReference>
<dbReference type="InterPro" id="IPR005807">
    <property type="entry name" value="SecE_bac"/>
</dbReference>
<keyword evidence="2 9" id="KW-0813">Transport</keyword>
<sequence length="95" mass="11143">MNRQMKRAQRRQGTQVDRAQVAAQRRAQLQQKKERTGARQFLKEVRQELKKVIWPTRRELATYTVVVLVTVVVMTSYVFGLDVVFSKFVLNVFTS</sequence>
<feature type="transmembrane region" description="Helical" evidence="9">
    <location>
        <begin position="60"/>
        <end position="80"/>
    </location>
</feature>
<dbReference type="HAMAP" id="MF_00422">
    <property type="entry name" value="SecE"/>
    <property type="match status" value="1"/>
</dbReference>
<proteinExistence type="inferred from homology"/>
<dbReference type="GO" id="GO:0005886">
    <property type="term" value="C:plasma membrane"/>
    <property type="evidence" value="ECO:0007669"/>
    <property type="project" value="UniProtKB-SubCell"/>
</dbReference>
<dbReference type="GO" id="GO:0008320">
    <property type="term" value="F:protein transmembrane transporter activity"/>
    <property type="evidence" value="ECO:0007669"/>
    <property type="project" value="UniProtKB-UniRule"/>
</dbReference>
<gene>
    <name evidence="9 10" type="primary">secE</name>
</gene>
<dbReference type="GO" id="GO:0009306">
    <property type="term" value="P:protein secretion"/>
    <property type="evidence" value="ECO:0007669"/>
    <property type="project" value="UniProtKB-UniRule"/>
</dbReference>
<comment type="subunit">
    <text evidence="9">Component of the Sec protein translocase complex. Heterotrimer consisting of SecY, SecE and SecG subunits. The heterotrimers can form oligomers, although 1 heterotrimer is thought to be able to translocate proteins. Interacts with the ribosome. Interacts with SecDF, and other proteins may be involved. Interacts with SecA.</text>
</comment>
<dbReference type="NCBIfam" id="TIGR00964">
    <property type="entry name" value="secE_bact"/>
    <property type="match status" value="1"/>
</dbReference>
<evidence type="ECO:0000256" key="8">
    <source>
        <dbReference type="ARBA" id="ARBA00023136"/>
    </source>
</evidence>
<evidence type="ECO:0000256" key="2">
    <source>
        <dbReference type="ARBA" id="ARBA00022448"/>
    </source>
</evidence>
<dbReference type="PROSITE" id="PS01067">
    <property type="entry name" value="SECE_SEC61G"/>
    <property type="match status" value="1"/>
</dbReference>
<comment type="function">
    <text evidence="9">Essential subunit of the Sec protein translocation channel SecYEG. Clamps together the 2 halves of SecY. May contact the channel plug during translocation.</text>
</comment>
<keyword evidence="7 9" id="KW-0811">Translocation</keyword>
<keyword evidence="8 9" id="KW-0472">Membrane</keyword>
<evidence type="ECO:0000256" key="4">
    <source>
        <dbReference type="ARBA" id="ARBA00022692"/>
    </source>
</evidence>
<keyword evidence="4 9" id="KW-0812">Transmembrane</keyword>
<dbReference type="PANTHER" id="PTHR33910:SF1">
    <property type="entry name" value="PROTEIN TRANSLOCASE SUBUNIT SECE"/>
    <property type="match status" value="1"/>
</dbReference>
<comment type="subcellular location">
    <subcellularLocation>
        <location evidence="9">Cell membrane</location>
        <topology evidence="9">Single-pass membrane protein</topology>
    </subcellularLocation>
    <subcellularLocation>
        <location evidence="1">Membrane</location>
    </subcellularLocation>
</comment>
<dbReference type="EMBL" id="KT007023">
    <property type="protein sequence ID" value="AKQ03868.1"/>
    <property type="molecule type" value="Genomic_DNA"/>
</dbReference>
<organism evidence="10">
    <name type="scientific">uncultured actinobacterium Rifle_16ft_4_minimus_38826</name>
    <dbReference type="NCBI Taxonomy" id="1665148"/>
    <lineage>
        <taxon>Bacteria</taxon>
        <taxon>Bacillati</taxon>
        <taxon>Actinomycetota</taxon>
        <taxon>Actinomycetes</taxon>
        <taxon>marine Actinobacteria clade</taxon>
        <taxon>environmental samples</taxon>
    </lineage>
</organism>
<dbReference type="Gene3D" id="1.20.5.1030">
    <property type="entry name" value="Preprotein translocase secy subunit"/>
    <property type="match status" value="1"/>
</dbReference>
<protein>
    <recommendedName>
        <fullName evidence="9">Protein translocase subunit SecE</fullName>
    </recommendedName>
</protein>
<evidence type="ECO:0000313" key="10">
    <source>
        <dbReference type="EMBL" id="AKQ03868.1"/>
    </source>
</evidence>
<dbReference type="GO" id="GO:0006605">
    <property type="term" value="P:protein targeting"/>
    <property type="evidence" value="ECO:0007669"/>
    <property type="project" value="UniProtKB-UniRule"/>
</dbReference>
<comment type="similarity">
    <text evidence="9">Belongs to the SecE/SEC61-gamma family.</text>
</comment>
<dbReference type="InterPro" id="IPR001901">
    <property type="entry name" value="Translocase_SecE/Sec61-g"/>
</dbReference>
<evidence type="ECO:0000256" key="9">
    <source>
        <dbReference type="HAMAP-Rule" id="MF_00422"/>
    </source>
</evidence>
<name>A0A0H4T7P6_9ACTN</name>